<comment type="caution">
    <text evidence="2">The sequence shown here is derived from an EMBL/GenBank/DDBJ whole genome shotgun (WGS) entry which is preliminary data.</text>
</comment>
<accession>A0A7Z0WM74</accession>
<keyword evidence="1" id="KW-1133">Transmembrane helix</keyword>
<feature type="transmembrane region" description="Helical" evidence="1">
    <location>
        <begin position="143"/>
        <end position="166"/>
    </location>
</feature>
<keyword evidence="3" id="KW-1185">Reference proteome</keyword>
<protein>
    <submittedName>
        <fullName evidence="2">Uncharacterized protein</fullName>
    </submittedName>
</protein>
<dbReference type="RefSeq" id="WP_075135492.1">
    <property type="nucleotide sequence ID" value="NZ_MSIF01000013.1"/>
</dbReference>
<keyword evidence="1" id="KW-0812">Transmembrane</keyword>
<feature type="transmembrane region" description="Helical" evidence="1">
    <location>
        <begin position="21"/>
        <end position="45"/>
    </location>
</feature>
<reference evidence="2 3" key="1">
    <citation type="submission" date="2016-12" db="EMBL/GenBank/DDBJ databases">
        <title>The draft genome sequence of Actinophytocola xinjiangensis.</title>
        <authorList>
            <person name="Wang W."/>
            <person name="Yuan L."/>
        </authorList>
    </citation>
    <scope>NUCLEOTIDE SEQUENCE [LARGE SCALE GENOMIC DNA]</scope>
    <source>
        <strain evidence="2 3">CGMCC 4.4663</strain>
    </source>
</reference>
<keyword evidence="1" id="KW-0472">Membrane</keyword>
<proteinExistence type="predicted"/>
<dbReference type="EMBL" id="MSIF01000013">
    <property type="protein sequence ID" value="OLF08188.1"/>
    <property type="molecule type" value="Genomic_DNA"/>
</dbReference>
<name>A0A7Z0WM74_9PSEU</name>
<evidence type="ECO:0000313" key="2">
    <source>
        <dbReference type="EMBL" id="OLF08188.1"/>
    </source>
</evidence>
<dbReference type="OrthoDB" id="3685688at2"/>
<gene>
    <name evidence="2" type="ORF">BLA60_25385</name>
</gene>
<evidence type="ECO:0000313" key="3">
    <source>
        <dbReference type="Proteomes" id="UP000185696"/>
    </source>
</evidence>
<feature type="transmembrane region" description="Helical" evidence="1">
    <location>
        <begin position="93"/>
        <end position="110"/>
    </location>
</feature>
<evidence type="ECO:0000256" key="1">
    <source>
        <dbReference type="SAM" id="Phobius"/>
    </source>
</evidence>
<dbReference type="AlphaFoldDB" id="A0A7Z0WM74"/>
<organism evidence="2 3">
    <name type="scientific">Actinophytocola xinjiangensis</name>
    <dbReference type="NCBI Taxonomy" id="485602"/>
    <lineage>
        <taxon>Bacteria</taxon>
        <taxon>Bacillati</taxon>
        <taxon>Actinomycetota</taxon>
        <taxon>Actinomycetes</taxon>
        <taxon>Pseudonocardiales</taxon>
        <taxon>Pseudonocardiaceae</taxon>
    </lineage>
</organism>
<dbReference type="Proteomes" id="UP000185696">
    <property type="component" value="Unassembled WGS sequence"/>
</dbReference>
<feature type="transmembrane region" description="Helical" evidence="1">
    <location>
        <begin position="117"/>
        <end position="137"/>
    </location>
</feature>
<sequence>MSAVTEATQTASPSRPGSLTAAIGLAVLTAVAAIVNGVIIITGGLDLVKEIGSELIAAETGVGEAEVAEVIDFDNPMVDALFAEAASTYETRAYLVLGAGVLLALFGLLMRKAGMAMRVLVTVTAALTILFAAVIGLDAGTTVMIGLAWVAVLGAVVTIVTTWLPANGRYAKTLR</sequence>